<dbReference type="HOGENOM" id="CLU_087840_2_0_11"/>
<dbReference type="InterPro" id="IPR001123">
    <property type="entry name" value="LeuE-type"/>
</dbReference>
<reference evidence="7 8" key="1">
    <citation type="submission" date="2014-12" db="EMBL/GenBank/DDBJ databases">
        <title>Complete genome sequence of Streptomyces vietnamensis strain GIMV4.0001, a genetic manipulable producer of the benzoisochromanequinone antibiotic granaticin.</title>
        <authorList>
            <person name="Deng M.R."/>
            <person name="Guo J."/>
            <person name="Ma L.Y."/>
            <person name="Feng G.D."/>
            <person name="Mo C.Y."/>
            <person name="Zhu H.H."/>
        </authorList>
    </citation>
    <scope>NUCLEOTIDE SEQUENCE [LARGE SCALE GENOMIC DNA]</scope>
    <source>
        <strain evidence="8">GIMV4.0001</strain>
    </source>
</reference>
<dbReference type="AlphaFoldDB" id="A0A0B5IDT2"/>
<evidence type="ECO:0000256" key="1">
    <source>
        <dbReference type="ARBA" id="ARBA00004651"/>
    </source>
</evidence>
<keyword evidence="5 6" id="KW-0472">Membrane</keyword>
<name>A0A0B5IDT2_9ACTN</name>
<dbReference type="Proteomes" id="UP000031774">
    <property type="component" value="Chromosome"/>
</dbReference>
<dbReference type="RefSeq" id="WP_041130529.1">
    <property type="nucleotide sequence ID" value="NZ_CP010407.1"/>
</dbReference>
<dbReference type="PANTHER" id="PTHR30086">
    <property type="entry name" value="ARGININE EXPORTER PROTEIN ARGO"/>
    <property type="match status" value="1"/>
</dbReference>
<feature type="transmembrane region" description="Helical" evidence="6">
    <location>
        <begin position="40"/>
        <end position="64"/>
    </location>
</feature>
<evidence type="ECO:0000256" key="4">
    <source>
        <dbReference type="ARBA" id="ARBA00022989"/>
    </source>
</evidence>
<sequence length="209" mass="20740">MTAALVAGLLAGYGIAIPVGGVGAYLVAVTARNGWRTGAGAALGVATADGVYALLAVAGGSALVPVLAPVMTPLRWASAVVLAVLAVRAGWMALAAYRTGGLASRDDGGTLTPGRAYLTFLGITTLNPMTVIYFAALILATGPSAPATPVDRTAFVLAALVASASWQLFLALGGTLLGRTLTGPRGRLGTALASSTLIVVLAVRLVVQG</sequence>
<feature type="transmembrane region" description="Helical" evidence="6">
    <location>
        <begin position="188"/>
        <end position="207"/>
    </location>
</feature>
<accession>A0A0B5IDT2</accession>
<evidence type="ECO:0000256" key="3">
    <source>
        <dbReference type="ARBA" id="ARBA00022692"/>
    </source>
</evidence>
<evidence type="ECO:0000256" key="2">
    <source>
        <dbReference type="ARBA" id="ARBA00022475"/>
    </source>
</evidence>
<keyword evidence="3 6" id="KW-0812">Transmembrane</keyword>
<comment type="subcellular location">
    <subcellularLocation>
        <location evidence="1">Cell membrane</location>
        <topology evidence="1">Multi-pass membrane protein</topology>
    </subcellularLocation>
</comment>
<feature type="transmembrane region" description="Helical" evidence="6">
    <location>
        <begin position="117"/>
        <end position="142"/>
    </location>
</feature>
<feature type="transmembrane region" description="Helical" evidence="6">
    <location>
        <begin position="154"/>
        <end position="176"/>
    </location>
</feature>
<keyword evidence="4 6" id="KW-1133">Transmembrane helix</keyword>
<protein>
    <submittedName>
        <fullName evidence="7">Lysine transporter LysE</fullName>
    </submittedName>
</protein>
<evidence type="ECO:0000256" key="6">
    <source>
        <dbReference type="SAM" id="Phobius"/>
    </source>
</evidence>
<evidence type="ECO:0000313" key="8">
    <source>
        <dbReference type="Proteomes" id="UP000031774"/>
    </source>
</evidence>
<gene>
    <name evidence="7" type="ORF">SVTN_21255</name>
</gene>
<evidence type="ECO:0000256" key="5">
    <source>
        <dbReference type="ARBA" id="ARBA00023136"/>
    </source>
</evidence>
<dbReference type="Pfam" id="PF01810">
    <property type="entry name" value="LysE"/>
    <property type="match status" value="1"/>
</dbReference>
<dbReference type="GO" id="GO:0015171">
    <property type="term" value="F:amino acid transmembrane transporter activity"/>
    <property type="evidence" value="ECO:0007669"/>
    <property type="project" value="TreeGrafter"/>
</dbReference>
<proteinExistence type="predicted"/>
<feature type="transmembrane region" description="Helical" evidence="6">
    <location>
        <begin position="76"/>
        <end position="97"/>
    </location>
</feature>
<keyword evidence="2" id="KW-1003">Cell membrane</keyword>
<dbReference type="GO" id="GO:0005886">
    <property type="term" value="C:plasma membrane"/>
    <property type="evidence" value="ECO:0007669"/>
    <property type="project" value="UniProtKB-SubCell"/>
</dbReference>
<evidence type="ECO:0000313" key="7">
    <source>
        <dbReference type="EMBL" id="AJF66529.1"/>
    </source>
</evidence>
<organism evidence="7 8">
    <name type="scientific">Streptomyces vietnamensis</name>
    <dbReference type="NCBI Taxonomy" id="362257"/>
    <lineage>
        <taxon>Bacteria</taxon>
        <taxon>Bacillati</taxon>
        <taxon>Actinomycetota</taxon>
        <taxon>Actinomycetes</taxon>
        <taxon>Kitasatosporales</taxon>
        <taxon>Streptomycetaceae</taxon>
        <taxon>Streptomyces</taxon>
    </lineage>
</organism>
<dbReference type="KEGG" id="svt:SVTN_21255"/>
<dbReference type="PANTHER" id="PTHR30086:SF20">
    <property type="entry name" value="ARGININE EXPORTER PROTEIN ARGO-RELATED"/>
    <property type="match status" value="1"/>
</dbReference>
<dbReference type="STRING" id="362257.SVTN_21255"/>
<dbReference type="EMBL" id="CP010407">
    <property type="protein sequence ID" value="AJF66529.1"/>
    <property type="molecule type" value="Genomic_DNA"/>
</dbReference>
<keyword evidence="8" id="KW-1185">Reference proteome</keyword>